<name>A0A1E3Q9I3_LIPST</name>
<sequence length="135" mass="15402">MGRYRFFYLLGNKNNSNCGEITQCIDSRIVIQRPGSCCRKEFGMYLHTAIMSSTCFTTHQGNFVAFNLGKFVFQFTLFGRIRATQVISRSGFNMAKVLDYCFLIVAHDLAHNLVELHGHEHSYFTETHSEVCSGL</sequence>
<accession>A0A1E3Q9I3</accession>
<keyword evidence="2" id="KW-1185">Reference proteome</keyword>
<evidence type="ECO:0000313" key="1">
    <source>
        <dbReference type="EMBL" id="ODQ74290.1"/>
    </source>
</evidence>
<organism evidence="1 2">
    <name type="scientific">Lipomyces starkeyi NRRL Y-11557</name>
    <dbReference type="NCBI Taxonomy" id="675824"/>
    <lineage>
        <taxon>Eukaryota</taxon>
        <taxon>Fungi</taxon>
        <taxon>Dikarya</taxon>
        <taxon>Ascomycota</taxon>
        <taxon>Saccharomycotina</taxon>
        <taxon>Lipomycetes</taxon>
        <taxon>Lipomycetales</taxon>
        <taxon>Lipomycetaceae</taxon>
        <taxon>Lipomyces</taxon>
    </lineage>
</organism>
<dbReference type="OrthoDB" id="10031156at2759"/>
<proteinExistence type="predicted"/>
<protein>
    <submittedName>
        <fullName evidence="1">Uncharacterized protein</fullName>
    </submittedName>
</protein>
<dbReference type="Proteomes" id="UP000094385">
    <property type="component" value="Unassembled WGS sequence"/>
</dbReference>
<gene>
    <name evidence="1" type="ORF">LIPSTDRAFT_249965</name>
</gene>
<evidence type="ECO:0000313" key="2">
    <source>
        <dbReference type="Proteomes" id="UP000094385"/>
    </source>
</evidence>
<dbReference type="EMBL" id="KV454292">
    <property type="protein sequence ID" value="ODQ74290.1"/>
    <property type="molecule type" value="Genomic_DNA"/>
</dbReference>
<reference evidence="1 2" key="1">
    <citation type="journal article" date="2016" name="Proc. Natl. Acad. Sci. U.S.A.">
        <title>Comparative genomics of biotechnologically important yeasts.</title>
        <authorList>
            <person name="Riley R."/>
            <person name="Haridas S."/>
            <person name="Wolfe K.H."/>
            <person name="Lopes M.R."/>
            <person name="Hittinger C.T."/>
            <person name="Goeker M."/>
            <person name="Salamov A.A."/>
            <person name="Wisecaver J.H."/>
            <person name="Long T.M."/>
            <person name="Calvey C.H."/>
            <person name="Aerts A.L."/>
            <person name="Barry K.W."/>
            <person name="Choi C."/>
            <person name="Clum A."/>
            <person name="Coughlan A.Y."/>
            <person name="Deshpande S."/>
            <person name="Douglass A.P."/>
            <person name="Hanson S.J."/>
            <person name="Klenk H.-P."/>
            <person name="LaButti K.M."/>
            <person name="Lapidus A."/>
            <person name="Lindquist E.A."/>
            <person name="Lipzen A.M."/>
            <person name="Meier-Kolthoff J.P."/>
            <person name="Ohm R.A."/>
            <person name="Otillar R.P."/>
            <person name="Pangilinan J.L."/>
            <person name="Peng Y."/>
            <person name="Rokas A."/>
            <person name="Rosa C.A."/>
            <person name="Scheuner C."/>
            <person name="Sibirny A.A."/>
            <person name="Slot J.C."/>
            <person name="Stielow J.B."/>
            <person name="Sun H."/>
            <person name="Kurtzman C.P."/>
            <person name="Blackwell M."/>
            <person name="Grigoriev I.V."/>
            <person name="Jeffries T.W."/>
        </authorList>
    </citation>
    <scope>NUCLEOTIDE SEQUENCE [LARGE SCALE GENOMIC DNA]</scope>
    <source>
        <strain evidence="1 2">NRRL Y-11557</strain>
    </source>
</reference>
<dbReference type="AlphaFoldDB" id="A0A1E3Q9I3"/>